<feature type="non-terminal residue" evidence="2">
    <location>
        <position position="402"/>
    </location>
</feature>
<protein>
    <submittedName>
        <fullName evidence="2">Uncharacterized protein</fullName>
    </submittedName>
</protein>
<sequence>MAAASRFFFGSIFHPKPADLRFTSLRPPLHPSPPTEDSSLLHQRRALPLAGLSSSRRAPLPILAVAARAGRWILIECAYAPPRLWPPLPDSSSAQSSIPNPLTCDSHLSDHRSTPARRQRIRRSSISDAPYLSPASDYTQPTLFSRQRPQPSQNGLDWFHSTATAASSGPSICCLPLQCLGNTVLLNLAWSVASLPNPPAHSSSAVRPIAMSASSSGSGLHTSHELSLPRTSLQSDDLSLDTKSSCHDGSFPTSFHSASKRSVRRHLLPHNTDLSQGGLPATPSEKKRMAPSSSDCFPTEFHLPTLRQVRRRICTDPAEPHRVNSNLPAKRRPKQPILENTDAFPTDFQFSSRRHAQPRRLQKSSEYLQPQTSFDTQSWQEHKSQLVAASGANASAVSTFAH</sequence>
<evidence type="ECO:0000313" key="2">
    <source>
        <dbReference type="EMBL" id="TVU06643.1"/>
    </source>
</evidence>
<feature type="compositionally biased region" description="Polar residues" evidence="1">
    <location>
        <begin position="90"/>
        <end position="100"/>
    </location>
</feature>
<feature type="region of interest" description="Disordered" evidence="1">
    <location>
        <begin position="316"/>
        <end position="380"/>
    </location>
</feature>
<dbReference type="AlphaFoldDB" id="A0A5J9T5G9"/>
<feature type="region of interest" description="Disordered" evidence="1">
    <location>
        <begin position="212"/>
        <end position="246"/>
    </location>
</feature>
<feature type="compositionally biased region" description="Basic residues" evidence="1">
    <location>
        <begin position="114"/>
        <end position="123"/>
    </location>
</feature>
<name>A0A5J9T5G9_9POAL</name>
<evidence type="ECO:0000256" key="1">
    <source>
        <dbReference type="SAM" id="MobiDB-lite"/>
    </source>
</evidence>
<feature type="region of interest" description="Disordered" evidence="1">
    <location>
        <begin position="269"/>
        <end position="299"/>
    </location>
</feature>
<evidence type="ECO:0000313" key="3">
    <source>
        <dbReference type="Proteomes" id="UP000324897"/>
    </source>
</evidence>
<dbReference type="EMBL" id="RWGY01000051">
    <property type="protein sequence ID" value="TVU06643.1"/>
    <property type="molecule type" value="Genomic_DNA"/>
</dbReference>
<accession>A0A5J9T5G9</accession>
<reference evidence="2 3" key="1">
    <citation type="journal article" date="2019" name="Sci. Rep.">
        <title>A high-quality genome of Eragrostis curvula grass provides insights into Poaceae evolution and supports new strategies to enhance forage quality.</title>
        <authorList>
            <person name="Carballo J."/>
            <person name="Santos B.A.C.M."/>
            <person name="Zappacosta D."/>
            <person name="Garbus I."/>
            <person name="Selva J.P."/>
            <person name="Gallo C.A."/>
            <person name="Diaz A."/>
            <person name="Albertini E."/>
            <person name="Caccamo M."/>
            <person name="Echenique V."/>
        </authorList>
    </citation>
    <scope>NUCLEOTIDE SEQUENCE [LARGE SCALE GENOMIC DNA]</scope>
    <source>
        <strain evidence="3">cv. Victoria</strain>
        <tissue evidence="2">Leaf</tissue>
    </source>
</reference>
<feature type="compositionally biased region" description="Polar residues" evidence="1">
    <location>
        <begin position="136"/>
        <end position="157"/>
    </location>
</feature>
<gene>
    <name evidence="2" type="ORF">EJB05_49867</name>
</gene>
<feature type="non-terminal residue" evidence="2">
    <location>
        <position position="1"/>
    </location>
</feature>
<proteinExistence type="predicted"/>
<keyword evidence="3" id="KW-1185">Reference proteome</keyword>
<comment type="caution">
    <text evidence="2">The sequence shown here is derived from an EMBL/GenBank/DDBJ whole genome shotgun (WGS) entry which is preliminary data.</text>
</comment>
<dbReference type="Gramene" id="TVU06643">
    <property type="protein sequence ID" value="TVU06643"/>
    <property type="gene ID" value="EJB05_49867"/>
</dbReference>
<feature type="compositionally biased region" description="Basic residues" evidence="1">
    <location>
        <begin position="352"/>
        <end position="362"/>
    </location>
</feature>
<feature type="compositionally biased region" description="Low complexity" evidence="1">
    <location>
        <begin position="212"/>
        <end position="228"/>
    </location>
</feature>
<organism evidence="2 3">
    <name type="scientific">Eragrostis curvula</name>
    <name type="common">weeping love grass</name>
    <dbReference type="NCBI Taxonomy" id="38414"/>
    <lineage>
        <taxon>Eukaryota</taxon>
        <taxon>Viridiplantae</taxon>
        <taxon>Streptophyta</taxon>
        <taxon>Embryophyta</taxon>
        <taxon>Tracheophyta</taxon>
        <taxon>Spermatophyta</taxon>
        <taxon>Magnoliopsida</taxon>
        <taxon>Liliopsida</taxon>
        <taxon>Poales</taxon>
        <taxon>Poaceae</taxon>
        <taxon>PACMAD clade</taxon>
        <taxon>Chloridoideae</taxon>
        <taxon>Eragrostideae</taxon>
        <taxon>Eragrostidinae</taxon>
        <taxon>Eragrostis</taxon>
    </lineage>
</organism>
<dbReference type="Proteomes" id="UP000324897">
    <property type="component" value="Unassembled WGS sequence"/>
</dbReference>
<feature type="region of interest" description="Disordered" evidence="1">
    <location>
        <begin position="90"/>
        <end position="157"/>
    </location>
</feature>
<feature type="compositionally biased region" description="Polar residues" evidence="1">
    <location>
        <begin position="229"/>
        <end position="243"/>
    </location>
</feature>
<feature type="compositionally biased region" description="Polar residues" evidence="1">
    <location>
        <begin position="364"/>
        <end position="379"/>
    </location>
</feature>